<evidence type="ECO:0000256" key="2">
    <source>
        <dbReference type="PROSITE-ProRule" id="PRU00335"/>
    </source>
</evidence>
<dbReference type="Proteomes" id="UP000295157">
    <property type="component" value="Unassembled WGS sequence"/>
</dbReference>
<gene>
    <name evidence="4" type="ORF">E1267_21490</name>
</gene>
<dbReference type="SUPFAM" id="SSF46689">
    <property type="entry name" value="Homeodomain-like"/>
    <property type="match status" value="1"/>
</dbReference>
<dbReference type="RefSeq" id="WP_132334387.1">
    <property type="nucleotide sequence ID" value="NZ_SMJZ01000081.1"/>
</dbReference>
<sequence length="206" mass="22907">MSEGRRRLTPHERRSQLLDVGAEMFARHSYEDVHMEGIAARAGVSRGLLYRYFSTKRDLFAAIFERDSERLLASSPIDPALPMAEQVKAGLDAHLDYFATHRNNILTANRGALAGDPAVQEIISDELATLRARLLDALGGHGRNRHVTSIALHGWLAFVRAVCVEWLEGSPLSRDEIRELCIRNLASLFPEHIEPVAAPSERTCTG</sequence>
<dbReference type="PANTHER" id="PTHR30055">
    <property type="entry name" value="HTH-TYPE TRANSCRIPTIONAL REGULATOR RUTR"/>
    <property type="match status" value="1"/>
</dbReference>
<keyword evidence="5" id="KW-1185">Reference proteome</keyword>
<dbReference type="PRINTS" id="PR00455">
    <property type="entry name" value="HTHTETR"/>
</dbReference>
<protein>
    <submittedName>
        <fullName evidence="4">TetR/AcrR family transcriptional regulator</fullName>
    </submittedName>
</protein>
<dbReference type="OrthoDB" id="8479950at2"/>
<feature type="DNA-binding region" description="H-T-H motif" evidence="2">
    <location>
        <begin position="34"/>
        <end position="53"/>
    </location>
</feature>
<dbReference type="InterPro" id="IPR001647">
    <property type="entry name" value="HTH_TetR"/>
</dbReference>
<dbReference type="PANTHER" id="PTHR30055:SF174">
    <property type="entry name" value="TRANSCRIPTIONAL REGULATORY PROTEIN (PROBABLY TETR-FAMILY)-RELATED"/>
    <property type="match status" value="1"/>
</dbReference>
<dbReference type="PROSITE" id="PS50977">
    <property type="entry name" value="HTH_TETR_2"/>
    <property type="match status" value="1"/>
</dbReference>
<dbReference type="Gene3D" id="1.10.357.10">
    <property type="entry name" value="Tetracycline Repressor, domain 2"/>
    <property type="match status" value="1"/>
</dbReference>
<name>A0A4R4N9K8_9ACTN</name>
<evidence type="ECO:0000256" key="1">
    <source>
        <dbReference type="ARBA" id="ARBA00023125"/>
    </source>
</evidence>
<proteinExistence type="predicted"/>
<evidence type="ECO:0000313" key="4">
    <source>
        <dbReference type="EMBL" id="TDC04814.1"/>
    </source>
</evidence>
<keyword evidence="1 2" id="KW-0238">DNA-binding</keyword>
<dbReference type="GO" id="GO:0003700">
    <property type="term" value="F:DNA-binding transcription factor activity"/>
    <property type="evidence" value="ECO:0007669"/>
    <property type="project" value="TreeGrafter"/>
</dbReference>
<evidence type="ECO:0000259" key="3">
    <source>
        <dbReference type="PROSITE" id="PS50977"/>
    </source>
</evidence>
<reference evidence="4 5" key="1">
    <citation type="submission" date="2019-02" db="EMBL/GenBank/DDBJ databases">
        <title>Draft genome sequences of novel Actinobacteria.</title>
        <authorList>
            <person name="Sahin N."/>
            <person name="Ay H."/>
            <person name="Saygin H."/>
        </authorList>
    </citation>
    <scope>NUCLEOTIDE SEQUENCE [LARGE SCALE GENOMIC DNA]</scope>
    <source>
        <strain evidence="4 5">KC201</strain>
    </source>
</reference>
<feature type="domain" description="HTH tetR-type" evidence="3">
    <location>
        <begin position="11"/>
        <end position="71"/>
    </location>
</feature>
<comment type="caution">
    <text evidence="4">The sequence shown here is derived from an EMBL/GenBank/DDBJ whole genome shotgun (WGS) entry which is preliminary data.</text>
</comment>
<dbReference type="GO" id="GO:0000976">
    <property type="term" value="F:transcription cis-regulatory region binding"/>
    <property type="evidence" value="ECO:0007669"/>
    <property type="project" value="TreeGrafter"/>
</dbReference>
<dbReference type="Pfam" id="PF00440">
    <property type="entry name" value="TetR_N"/>
    <property type="match status" value="1"/>
</dbReference>
<organism evidence="4 5">
    <name type="scientific">Nonomuraea longispora</name>
    <dbReference type="NCBI Taxonomy" id="1848320"/>
    <lineage>
        <taxon>Bacteria</taxon>
        <taxon>Bacillati</taxon>
        <taxon>Actinomycetota</taxon>
        <taxon>Actinomycetes</taxon>
        <taxon>Streptosporangiales</taxon>
        <taxon>Streptosporangiaceae</taxon>
        <taxon>Nonomuraea</taxon>
    </lineage>
</organism>
<dbReference type="AlphaFoldDB" id="A0A4R4N9K8"/>
<dbReference type="EMBL" id="SMJZ01000081">
    <property type="protein sequence ID" value="TDC04814.1"/>
    <property type="molecule type" value="Genomic_DNA"/>
</dbReference>
<evidence type="ECO:0000313" key="5">
    <source>
        <dbReference type="Proteomes" id="UP000295157"/>
    </source>
</evidence>
<dbReference type="InterPro" id="IPR009057">
    <property type="entry name" value="Homeodomain-like_sf"/>
</dbReference>
<accession>A0A4R4N9K8</accession>
<dbReference type="InterPro" id="IPR050109">
    <property type="entry name" value="HTH-type_TetR-like_transc_reg"/>
</dbReference>